<dbReference type="Gene3D" id="3.40.50.300">
    <property type="entry name" value="P-loop containing nucleotide triphosphate hydrolases"/>
    <property type="match status" value="1"/>
</dbReference>
<dbReference type="InterPro" id="IPR045116">
    <property type="entry name" value="Clp1/Grc3"/>
</dbReference>
<evidence type="ECO:0000256" key="8">
    <source>
        <dbReference type="ARBA" id="ARBA00022840"/>
    </source>
</evidence>
<organism evidence="11 12">
    <name type="scientific">Patellaria atrata CBS 101060</name>
    <dbReference type="NCBI Taxonomy" id="1346257"/>
    <lineage>
        <taxon>Eukaryota</taxon>
        <taxon>Fungi</taxon>
        <taxon>Dikarya</taxon>
        <taxon>Ascomycota</taxon>
        <taxon>Pezizomycotina</taxon>
        <taxon>Dothideomycetes</taxon>
        <taxon>Dothideomycetes incertae sedis</taxon>
        <taxon>Patellariales</taxon>
        <taxon>Patellariaceae</taxon>
        <taxon>Patellaria</taxon>
    </lineage>
</organism>
<evidence type="ECO:0000313" key="11">
    <source>
        <dbReference type="EMBL" id="KAF2835870.1"/>
    </source>
</evidence>
<keyword evidence="7" id="KW-0418">Kinase</keyword>
<keyword evidence="5" id="KW-0808">Transferase</keyword>
<dbReference type="PANTHER" id="PTHR12755:SF3">
    <property type="entry name" value="POLYNUCLEOTIDE 5'-HYDROXYL-KINASE NOL9"/>
    <property type="match status" value="1"/>
</dbReference>
<feature type="compositionally biased region" description="Basic and acidic residues" evidence="9">
    <location>
        <begin position="1"/>
        <end position="12"/>
    </location>
</feature>
<dbReference type="Pfam" id="PF16575">
    <property type="entry name" value="CLP1_P"/>
    <property type="match status" value="1"/>
</dbReference>
<evidence type="ECO:0000256" key="4">
    <source>
        <dbReference type="ARBA" id="ARBA00019824"/>
    </source>
</evidence>
<dbReference type="GO" id="GO:0051731">
    <property type="term" value="F:polynucleotide 5'-hydroxyl-kinase activity"/>
    <property type="evidence" value="ECO:0007669"/>
    <property type="project" value="InterPro"/>
</dbReference>
<dbReference type="InterPro" id="IPR027417">
    <property type="entry name" value="P-loop_NTPase"/>
</dbReference>
<protein>
    <recommendedName>
        <fullName evidence="4">Polynucleotide 5'-hydroxyl-kinase GRC3</fullName>
    </recommendedName>
    <alternativeName>
        <fullName evidence="3">Polynucleotide 5'-hydroxyl-kinase grc3</fullName>
    </alternativeName>
</protein>
<feature type="domain" description="Clp1 P-loop" evidence="10">
    <location>
        <begin position="259"/>
        <end position="474"/>
    </location>
</feature>
<sequence>MDGKRKAEDAFGKDPSAPLQMSAFAAAKIRKQQSSVNMDTDHEESESSSVEEEDVIDQNPGAAPEGDLSREHESGYYDTDAQEKAPKLKPTEDVAVKLGEWVPTKTCLHSQEAYDIIRINPHQTLAIIGAYDLTVLEGTIVICGAVIGPGTKHRVYAPSTHALPKITVLSRQHDAKLQIDRIHNTLKDLRVISPLFAHIWARPSHDLPAWRSFSYISNSVLDPLKRSLRPLYFSTQWQLVFEQLWDSSRRRPPAVMFYGEQGSGKSTLAKVFTNALLTRHSETASASVSQNMRTTSFKSVFWLDLDPGQPEYTTPGQVTLLRIEELNLGPSYSHSIVDEYSSRNRIIRAHACSIAAGHDDPQHFILCVIDLVKHYLDESNETPGVPLVINFPGWVVHEGPHIMKDVIHGLRETLTDLVYISNSEKDLGNQLQGIVGPTVKCHYIGAHDYIRDLQKGRRTSAQLREMRYIAYFHHQTSPDMEIPRMTWDPTPLTDMCPIQASFSADLPGFRGIMIVGDTIAPAFAEKAINGTILTIIEMEDEKALSGPELENHQWHDKRHGIIKPLELVRCPEPYSFPYLMRDDTDCRPLHPGYSRMVGLLLVHGFRTDEEYMDIQTPIPTSALRHLNPQDTVLVKIPGSYAGWAYVEDFHKSTHISTQATRRSRTLFEEEREDSRLGFAYKDCMVEPPEASTGLMLPKDWSPPYVSVGEGGVAEIMGPIMHMRRFQKRGGDP</sequence>
<gene>
    <name evidence="11" type="ORF">M501DRAFT_1019473</name>
</gene>
<feature type="compositionally biased region" description="Acidic residues" evidence="9">
    <location>
        <begin position="41"/>
        <end position="56"/>
    </location>
</feature>
<evidence type="ECO:0000313" key="12">
    <source>
        <dbReference type="Proteomes" id="UP000799429"/>
    </source>
</evidence>
<proteinExistence type="inferred from homology"/>
<reference evidence="11" key="1">
    <citation type="journal article" date="2020" name="Stud. Mycol.">
        <title>101 Dothideomycetes genomes: a test case for predicting lifestyles and emergence of pathogens.</title>
        <authorList>
            <person name="Haridas S."/>
            <person name="Albert R."/>
            <person name="Binder M."/>
            <person name="Bloem J."/>
            <person name="Labutti K."/>
            <person name="Salamov A."/>
            <person name="Andreopoulos B."/>
            <person name="Baker S."/>
            <person name="Barry K."/>
            <person name="Bills G."/>
            <person name="Bluhm B."/>
            <person name="Cannon C."/>
            <person name="Castanera R."/>
            <person name="Culley D."/>
            <person name="Daum C."/>
            <person name="Ezra D."/>
            <person name="Gonzalez J."/>
            <person name="Henrissat B."/>
            <person name="Kuo A."/>
            <person name="Liang C."/>
            <person name="Lipzen A."/>
            <person name="Lutzoni F."/>
            <person name="Magnuson J."/>
            <person name="Mondo S."/>
            <person name="Nolan M."/>
            <person name="Ohm R."/>
            <person name="Pangilinan J."/>
            <person name="Park H.-J."/>
            <person name="Ramirez L."/>
            <person name="Alfaro M."/>
            <person name="Sun H."/>
            <person name="Tritt A."/>
            <person name="Yoshinaga Y."/>
            <person name="Zwiers L.-H."/>
            <person name="Turgeon B."/>
            <person name="Goodwin S."/>
            <person name="Spatafora J."/>
            <person name="Crous P."/>
            <person name="Grigoriev I."/>
        </authorList>
    </citation>
    <scope>NUCLEOTIDE SEQUENCE</scope>
    <source>
        <strain evidence="11">CBS 101060</strain>
    </source>
</reference>
<dbReference type="SUPFAM" id="SSF52540">
    <property type="entry name" value="P-loop containing nucleoside triphosphate hydrolases"/>
    <property type="match status" value="2"/>
</dbReference>
<dbReference type="GO" id="GO:0005634">
    <property type="term" value="C:nucleus"/>
    <property type="evidence" value="ECO:0007669"/>
    <property type="project" value="TreeGrafter"/>
</dbReference>
<dbReference type="OrthoDB" id="4054781at2759"/>
<keyword evidence="12" id="KW-1185">Reference proteome</keyword>
<evidence type="ECO:0000256" key="7">
    <source>
        <dbReference type="ARBA" id="ARBA00022777"/>
    </source>
</evidence>
<comment type="caution">
    <text evidence="11">The sequence shown here is derived from an EMBL/GenBank/DDBJ whole genome shotgun (WGS) entry which is preliminary data.</text>
</comment>
<accession>A0A9P4S4U7</accession>
<evidence type="ECO:0000256" key="9">
    <source>
        <dbReference type="SAM" id="MobiDB-lite"/>
    </source>
</evidence>
<evidence type="ECO:0000259" key="10">
    <source>
        <dbReference type="Pfam" id="PF16575"/>
    </source>
</evidence>
<dbReference type="Proteomes" id="UP000799429">
    <property type="component" value="Unassembled WGS sequence"/>
</dbReference>
<keyword evidence="8" id="KW-0067">ATP-binding</keyword>
<dbReference type="InterPro" id="IPR032319">
    <property type="entry name" value="CLP1_P"/>
</dbReference>
<comment type="function">
    <text evidence="1">Polynucleotide 5'-kinase involved in rRNA processing.</text>
</comment>
<evidence type="ECO:0000256" key="2">
    <source>
        <dbReference type="ARBA" id="ARBA00011003"/>
    </source>
</evidence>
<dbReference type="GO" id="GO:0005524">
    <property type="term" value="F:ATP binding"/>
    <property type="evidence" value="ECO:0007669"/>
    <property type="project" value="UniProtKB-KW"/>
</dbReference>
<keyword evidence="6" id="KW-0547">Nucleotide-binding</keyword>
<evidence type="ECO:0000256" key="6">
    <source>
        <dbReference type="ARBA" id="ARBA00022741"/>
    </source>
</evidence>
<feature type="region of interest" description="Disordered" evidence="9">
    <location>
        <begin position="1"/>
        <end position="88"/>
    </location>
</feature>
<dbReference type="EMBL" id="MU006106">
    <property type="protein sequence ID" value="KAF2835870.1"/>
    <property type="molecule type" value="Genomic_DNA"/>
</dbReference>
<evidence type="ECO:0000256" key="5">
    <source>
        <dbReference type="ARBA" id="ARBA00022679"/>
    </source>
</evidence>
<evidence type="ECO:0000256" key="1">
    <source>
        <dbReference type="ARBA" id="ARBA00003798"/>
    </source>
</evidence>
<feature type="compositionally biased region" description="Basic and acidic residues" evidence="9">
    <location>
        <begin position="67"/>
        <end position="88"/>
    </location>
</feature>
<evidence type="ECO:0000256" key="3">
    <source>
        <dbReference type="ARBA" id="ARBA00018706"/>
    </source>
</evidence>
<dbReference type="AlphaFoldDB" id="A0A9P4S4U7"/>
<dbReference type="GO" id="GO:0000448">
    <property type="term" value="P:cleavage in ITS2 between 5.8S rRNA and LSU-rRNA of tricistronic rRNA transcript (SSU-rRNA, 5.8S rRNA, LSU-rRNA)"/>
    <property type="evidence" value="ECO:0007669"/>
    <property type="project" value="TreeGrafter"/>
</dbReference>
<dbReference type="PANTHER" id="PTHR12755">
    <property type="entry name" value="CLEAVAGE/POLYADENYLATION FACTOR IA SUBUNIT CLP1P"/>
    <property type="match status" value="1"/>
</dbReference>
<name>A0A9P4S4U7_9PEZI</name>
<comment type="similarity">
    <text evidence="2">Belongs to the Clp1 family. NOL9/GRC3 subfamily.</text>
</comment>